<dbReference type="RefSeq" id="WP_161352538.1">
    <property type="nucleotide sequence ID" value="NZ_WTUX01000019.1"/>
</dbReference>
<dbReference type="Gene3D" id="1.10.10.10">
    <property type="entry name" value="Winged helix-like DNA-binding domain superfamily/Winged helix DNA-binding domain"/>
    <property type="match status" value="1"/>
</dbReference>
<dbReference type="InterPro" id="IPR005119">
    <property type="entry name" value="LysR_subst-bd"/>
</dbReference>
<dbReference type="SUPFAM" id="SSF46785">
    <property type="entry name" value="Winged helix' DNA-binding domain"/>
    <property type="match status" value="1"/>
</dbReference>
<keyword evidence="4" id="KW-0804">Transcription</keyword>
<dbReference type="Gene3D" id="3.40.190.10">
    <property type="entry name" value="Periplasmic binding protein-like II"/>
    <property type="match status" value="2"/>
</dbReference>
<comment type="caution">
    <text evidence="6">The sequence shown here is derived from an EMBL/GenBank/DDBJ whole genome shotgun (WGS) entry which is preliminary data.</text>
</comment>
<keyword evidence="3" id="KW-0238">DNA-binding</keyword>
<dbReference type="EMBL" id="WTUX01000019">
    <property type="protein sequence ID" value="MZR14412.1"/>
    <property type="molecule type" value="Genomic_DNA"/>
</dbReference>
<dbReference type="SUPFAM" id="SSF53850">
    <property type="entry name" value="Periplasmic binding protein-like II"/>
    <property type="match status" value="1"/>
</dbReference>
<organism evidence="6 7">
    <name type="scientific">Maritimibacter harenae</name>
    <dbReference type="NCBI Taxonomy" id="2606218"/>
    <lineage>
        <taxon>Bacteria</taxon>
        <taxon>Pseudomonadati</taxon>
        <taxon>Pseudomonadota</taxon>
        <taxon>Alphaproteobacteria</taxon>
        <taxon>Rhodobacterales</taxon>
        <taxon>Roseobacteraceae</taxon>
        <taxon>Maritimibacter</taxon>
    </lineage>
</organism>
<evidence type="ECO:0000313" key="7">
    <source>
        <dbReference type="Proteomes" id="UP000467322"/>
    </source>
</evidence>
<proteinExistence type="inferred from homology"/>
<gene>
    <name evidence="6" type="ORF">GQE99_15440</name>
</gene>
<dbReference type="InterPro" id="IPR000847">
    <property type="entry name" value="LysR_HTH_N"/>
</dbReference>
<evidence type="ECO:0000313" key="6">
    <source>
        <dbReference type="EMBL" id="MZR14412.1"/>
    </source>
</evidence>
<keyword evidence="7" id="KW-1185">Reference proteome</keyword>
<evidence type="ECO:0000256" key="3">
    <source>
        <dbReference type="ARBA" id="ARBA00023125"/>
    </source>
</evidence>
<name>A0A845M5D4_9RHOB</name>
<dbReference type="Proteomes" id="UP000467322">
    <property type="component" value="Unassembled WGS sequence"/>
</dbReference>
<dbReference type="GO" id="GO:0003677">
    <property type="term" value="F:DNA binding"/>
    <property type="evidence" value="ECO:0007669"/>
    <property type="project" value="UniProtKB-KW"/>
</dbReference>
<dbReference type="InterPro" id="IPR036388">
    <property type="entry name" value="WH-like_DNA-bd_sf"/>
</dbReference>
<dbReference type="InterPro" id="IPR036390">
    <property type="entry name" value="WH_DNA-bd_sf"/>
</dbReference>
<sequence>MARNLDLTALRAFVTVADVGGVTRAAGLLHLSQSAVSMQLKRLEEAIDQPLFDRTGRSIALTGEGEQLLSYARRMLERNDTVLAKLTDSGLEGEITLGVPHDIVLPALPPVLQRFHAEFPRMKVTLISSFTRALKEEFVRGTCDMILTTEVDGEGAGETLCQLPLTWVGAPGGKAWKQRPLRLAFEGKCKFRPGVQAALDAAGIPWEMAVTSEMSRTIDASVSADLAVNARLAGTQMDPLVPIDHGGALPELPVNNVNLYVAESCRGDAAEGLIHMIRQAYGVLAQPRPVVTTTFPVDLRERRSS</sequence>
<dbReference type="FunFam" id="1.10.10.10:FF:000001">
    <property type="entry name" value="LysR family transcriptional regulator"/>
    <property type="match status" value="1"/>
</dbReference>
<keyword evidence="2" id="KW-0805">Transcription regulation</keyword>
<feature type="domain" description="HTH lysR-type" evidence="5">
    <location>
        <begin position="5"/>
        <end position="62"/>
    </location>
</feature>
<dbReference type="GO" id="GO:0003700">
    <property type="term" value="F:DNA-binding transcription factor activity"/>
    <property type="evidence" value="ECO:0007669"/>
    <property type="project" value="InterPro"/>
</dbReference>
<dbReference type="PANTHER" id="PTHR30579:SF7">
    <property type="entry name" value="HTH-TYPE TRANSCRIPTIONAL REGULATOR LRHA-RELATED"/>
    <property type="match status" value="1"/>
</dbReference>
<dbReference type="PRINTS" id="PR00039">
    <property type="entry name" value="HTHLYSR"/>
</dbReference>
<reference evidence="6 7" key="1">
    <citation type="submission" date="2019-12" db="EMBL/GenBank/DDBJ databases">
        <title>Maritimibacter sp. nov. sp. isolated from sea sand.</title>
        <authorList>
            <person name="Kim J."/>
            <person name="Jeong S.E."/>
            <person name="Jung H.S."/>
            <person name="Jeon C.O."/>
        </authorList>
    </citation>
    <scope>NUCLEOTIDE SEQUENCE [LARGE SCALE GENOMIC DNA]</scope>
    <source>
        <strain evidence="6 7">DP07</strain>
    </source>
</reference>
<dbReference type="PROSITE" id="PS50931">
    <property type="entry name" value="HTH_LYSR"/>
    <property type="match status" value="1"/>
</dbReference>
<evidence type="ECO:0000256" key="2">
    <source>
        <dbReference type="ARBA" id="ARBA00023015"/>
    </source>
</evidence>
<dbReference type="AlphaFoldDB" id="A0A845M5D4"/>
<comment type="similarity">
    <text evidence="1">Belongs to the LysR transcriptional regulatory family.</text>
</comment>
<protein>
    <submittedName>
        <fullName evidence="6">LysR family transcriptional regulator</fullName>
    </submittedName>
</protein>
<dbReference type="Pfam" id="PF03466">
    <property type="entry name" value="LysR_substrate"/>
    <property type="match status" value="1"/>
</dbReference>
<accession>A0A845M5D4</accession>
<evidence type="ECO:0000256" key="4">
    <source>
        <dbReference type="ARBA" id="ARBA00023163"/>
    </source>
</evidence>
<evidence type="ECO:0000259" key="5">
    <source>
        <dbReference type="PROSITE" id="PS50931"/>
    </source>
</evidence>
<evidence type="ECO:0000256" key="1">
    <source>
        <dbReference type="ARBA" id="ARBA00009437"/>
    </source>
</evidence>
<dbReference type="Pfam" id="PF00126">
    <property type="entry name" value="HTH_1"/>
    <property type="match status" value="1"/>
</dbReference>
<dbReference type="PANTHER" id="PTHR30579">
    <property type="entry name" value="TRANSCRIPTIONAL REGULATOR"/>
    <property type="match status" value="1"/>
</dbReference>
<dbReference type="InterPro" id="IPR050176">
    <property type="entry name" value="LTTR"/>
</dbReference>